<dbReference type="AlphaFoldDB" id="A0A2A6CNY6"/>
<feature type="domain" description="CWH43-like N-terminal" evidence="1">
    <location>
        <begin position="264"/>
        <end position="476"/>
    </location>
</feature>
<evidence type="ECO:0000259" key="1">
    <source>
        <dbReference type="Pfam" id="PF10277"/>
    </source>
</evidence>
<reference evidence="3" key="1">
    <citation type="journal article" date="2008" name="Nat. Genet.">
        <title>The Pristionchus pacificus genome provides a unique perspective on nematode lifestyle and parasitism.</title>
        <authorList>
            <person name="Dieterich C."/>
            <person name="Clifton S.W."/>
            <person name="Schuster L.N."/>
            <person name="Chinwalla A."/>
            <person name="Delehaunty K."/>
            <person name="Dinkelacker I."/>
            <person name="Fulton L."/>
            <person name="Fulton R."/>
            <person name="Godfrey J."/>
            <person name="Minx P."/>
            <person name="Mitreva M."/>
            <person name="Roeseler W."/>
            <person name="Tian H."/>
            <person name="Witte H."/>
            <person name="Yang S.P."/>
            <person name="Wilson R.K."/>
            <person name="Sommer R.J."/>
        </authorList>
    </citation>
    <scope>NUCLEOTIDE SEQUENCE [LARGE SCALE GENOMIC DNA]</scope>
    <source>
        <strain evidence="3">PS312</strain>
    </source>
</reference>
<dbReference type="Proteomes" id="UP000005239">
    <property type="component" value="Unassembled WGS sequence"/>
</dbReference>
<name>A0A2A6CNY6_PRIPA</name>
<evidence type="ECO:0000313" key="2">
    <source>
        <dbReference type="EnsemblMetazoa" id="PPA30582.1"/>
    </source>
</evidence>
<dbReference type="PANTHER" id="PTHR12892:SF15">
    <property type="entry name" value="POST-GPI ATTACHMENT TO PROTEINS FACTOR 2-LIKE"/>
    <property type="match status" value="1"/>
</dbReference>
<dbReference type="GO" id="GO:0005789">
    <property type="term" value="C:endoplasmic reticulum membrane"/>
    <property type="evidence" value="ECO:0000318"/>
    <property type="project" value="GO_Central"/>
</dbReference>
<organism evidence="2 3">
    <name type="scientific">Pristionchus pacificus</name>
    <name type="common">Parasitic nematode worm</name>
    <dbReference type="NCBI Taxonomy" id="54126"/>
    <lineage>
        <taxon>Eukaryota</taxon>
        <taxon>Metazoa</taxon>
        <taxon>Ecdysozoa</taxon>
        <taxon>Nematoda</taxon>
        <taxon>Chromadorea</taxon>
        <taxon>Rhabditida</taxon>
        <taxon>Rhabditina</taxon>
        <taxon>Diplogasteromorpha</taxon>
        <taxon>Diplogasteroidea</taxon>
        <taxon>Neodiplogasteridae</taxon>
        <taxon>Pristionchus</taxon>
    </lineage>
</organism>
<sequence>MCGCLTVEEYKYPGRASTNFISIKLLSLIALSLPTITAYLCIISTFFTKADVISNYSLANCPDVKSGLPPISYSIGSWEPQKQFWMFSVILHLPARMLLTIVVSQVWKEGIWRLAGFAAACLEMLGLVCVSLFHVDSIAGFHVHAAFFSLWVAATIWGMSIIVHMQRVTRQIYHDRKTFRSWIVKILIMCAFILVTCAVSITYPLSQIYCSLTAFTAFCIGEYSIIALNAAFWVVVLIEYSKYFDGVQIVSPSFFLPVKFYGFFALCVPTLTAYVCIISTFYTQADIISNYTLANCPDVKSNLPPISYAIGSWEPQRQLWLFAVIIHLPSRMLLTRMIPQIWREGIWRLAGYGAASLEMFSLVMVSLFHVDSIAGFETHATFFSLWWAATVWGMSIVIHMQRVTGHINQDPFIYRSWLIKIALMTAFIIVSCAVSISYPLSQRYCSLPAFIIFCLGEYAIVGLNSAFWAVVLIEFNRDFEGFRFVSVRKGKSGRVIPVMPPLPIECKDKGTFSHEKSPIARCGGQQKNVVILPDQ</sequence>
<accession>A0A2A6CNY6</accession>
<keyword evidence="3" id="KW-1185">Reference proteome</keyword>
<reference evidence="2" key="2">
    <citation type="submission" date="2022-06" db="UniProtKB">
        <authorList>
            <consortium name="EnsemblMetazoa"/>
        </authorList>
    </citation>
    <scope>IDENTIFICATION</scope>
    <source>
        <strain evidence="2">PS312</strain>
    </source>
</reference>
<evidence type="ECO:0000313" key="3">
    <source>
        <dbReference type="Proteomes" id="UP000005239"/>
    </source>
</evidence>
<dbReference type="InterPro" id="IPR039545">
    <property type="entry name" value="PGAP2"/>
</dbReference>
<dbReference type="OrthoDB" id="5874654at2759"/>
<protein>
    <recommendedName>
        <fullName evidence="1">CWH43-like N-terminal domain-containing protein</fullName>
    </recommendedName>
</protein>
<proteinExistence type="predicted"/>
<dbReference type="InterPro" id="IPR019402">
    <property type="entry name" value="CWH43_N"/>
</dbReference>
<dbReference type="PANTHER" id="PTHR12892">
    <property type="entry name" value="FGF RECEPTOR ACTIVATING PROTEIN 1"/>
    <property type="match status" value="1"/>
</dbReference>
<dbReference type="GO" id="GO:0006506">
    <property type="term" value="P:GPI anchor biosynthetic process"/>
    <property type="evidence" value="ECO:0000318"/>
    <property type="project" value="GO_Central"/>
</dbReference>
<dbReference type="GO" id="GO:0000139">
    <property type="term" value="C:Golgi membrane"/>
    <property type="evidence" value="ECO:0007669"/>
    <property type="project" value="InterPro"/>
</dbReference>
<gene>
    <name evidence="2" type="primary">WBGene00203449</name>
</gene>
<accession>A0A8R1YLD3</accession>
<dbReference type="EnsemblMetazoa" id="PPA30582.1">
    <property type="protein sequence ID" value="PPA30582.1"/>
    <property type="gene ID" value="WBGene00203449"/>
</dbReference>
<dbReference type="Pfam" id="PF10277">
    <property type="entry name" value="Frag1"/>
    <property type="match status" value="2"/>
</dbReference>
<feature type="domain" description="CWH43-like N-terminal" evidence="1">
    <location>
        <begin position="24"/>
        <end position="239"/>
    </location>
</feature>